<dbReference type="AlphaFoldDB" id="A0A9W6PHR8"/>
<name>A0A9W6PHR8_9ACTN</name>
<protein>
    <submittedName>
        <fullName evidence="1">Uncharacterized protein</fullName>
    </submittedName>
</protein>
<sequence>MRELFTAVGHEAVRAPLLQHLGADALIGLPKLPPGRQPDDVG</sequence>
<evidence type="ECO:0000313" key="1">
    <source>
        <dbReference type="EMBL" id="GLW55081.1"/>
    </source>
</evidence>
<organism evidence="1 2">
    <name type="scientific">Kitasatospora phosalacinea</name>
    <dbReference type="NCBI Taxonomy" id="2065"/>
    <lineage>
        <taxon>Bacteria</taxon>
        <taxon>Bacillati</taxon>
        <taxon>Actinomycetota</taxon>
        <taxon>Actinomycetes</taxon>
        <taxon>Kitasatosporales</taxon>
        <taxon>Streptomycetaceae</taxon>
        <taxon>Kitasatospora</taxon>
    </lineage>
</organism>
<evidence type="ECO:0000313" key="2">
    <source>
        <dbReference type="Proteomes" id="UP001165143"/>
    </source>
</evidence>
<reference evidence="1" key="1">
    <citation type="submission" date="2023-02" db="EMBL/GenBank/DDBJ databases">
        <title>Kitasatospora phosalacinea NBRC 14362.</title>
        <authorList>
            <person name="Ichikawa N."/>
            <person name="Sato H."/>
            <person name="Tonouchi N."/>
        </authorList>
    </citation>
    <scope>NUCLEOTIDE SEQUENCE</scope>
    <source>
        <strain evidence="1">NBRC 14362</strain>
    </source>
</reference>
<dbReference type="Proteomes" id="UP001165143">
    <property type="component" value="Unassembled WGS sequence"/>
</dbReference>
<dbReference type="EMBL" id="BSRX01000016">
    <property type="protein sequence ID" value="GLW55081.1"/>
    <property type="molecule type" value="Genomic_DNA"/>
</dbReference>
<dbReference type="RefSeq" id="WP_267884966.1">
    <property type="nucleotide sequence ID" value="NZ_BSRX01000016.1"/>
</dbReference>
<comment type="caution">
    <text evidence="1">The sequence shown here is derived from an EMBL/GenBank/DDBJ whole genome shotgun (WGS) entry which is preliminary data.</text>
</comment>
<proteinExistence type="predicted"/>
<accession>A0A9W6PHR8</accession>
<gene>
    <name evidence="1" type="ORF">Kpho01_30920</name>
</gene>